<evidence type="ECO:0000256" key="1">
    <source>
        <dbReference type="ARBA" id="ARBA00012417"/>
    </source>
</evidence>
<dbReference type="SUPFAM" id="SSF52540">
    <property type="entry name" value="P-loop containing nucleoside triphosphate hydrolases"/>
    <property type="match status" value="1"/>
</dbReference>
<comment type="caution">
    <text evidence="10">The sequence shown here is derived from an EMBL/GenBank/DDBJ whole genome shotgun (WGS) entry which is preliminary data.</text>
</comment>
<dbReference type="GO" id="GO:0003677">
    <property type="term" value="F:DNA binding"/>
    <property type="evidence" value="ECO:0007669"/>
    <property type="project" value="InterPro"/>
</dbReference>
<dbReference type="Pfam" id="PF06144">
    <property type="entry name" value="DNA_pol3_delta"/>
    <property type="match status" value="1"/>
</dbReference>
<sequence>MVILRNKQADNFVKSPSANVKGVLIYGQDLGLISHRSSLLIDQMVTDKNDPFQLSKLSTEILNENPDQLVNELDTYSLLSTRKVIHLKLSQDLAKDQIDAIFEKNSPNLLIITASELKPTSKLRREFESNTTDYISIPCYTSSNIDIMNILNEKLIEKKLNMEQDAKELLIHSLGDNYQNTLSEIDKILSMNNLQGSSITKQYVENLVVDSSNIIITDLVDLIFEKKTKSISACYQKSLEEFQPQQILQIVSNHAIKLLDMKAVKDTENIPAKQIVESYKPSFFFKRHSSIQKQLGLWTLSTLSEILEIISDTIMDTRSYNEITKEITERSLLKISSLRN</sequence>
<evidence type="ECO:0000256" key="7">
    <source>
        <dbReference type="ARBA" id="ARBA00034754"/>
    </source>
</evidence>
<organism evidence="10 11">
    <name type="scientific">PS1 clade bacterium</name>
    <dbReference type="NCBI Taxonomy" id="2175152"/>
    <lineage>
        <taxon>Bacteria</taxon>
        <taxon>Pseudomonadati</taxon>
        <taxon>Pseudomonadota</taxon>
        <taxon>Alphaproteobacteria</taxon>
        <taxon>PS1 clade</taxon>
    </lineage>
</organism>
<dbReference type="GO" id="GO:0006261">
    <property type="term" value="P:DNA-templated DNA replication"/>
    <property type="evidence" value="ECO:0007669"/>
    <property type="project" value="TreeGrafter"/>
</dbReference>
<keyword evidence="6" id="KW-0239">DNA-directed DNA polymerase</keyword>
<dbReference type="EMBL" id="QOQD01000012">
    <property type="protein sequence ID" value="RCL72597.1"/>
    <property type="molecule type" value="Genomic_DNA"/>
</dbReference>
<comment type="catalytic activity">
    <reaction evidence="8">
        <text>DNA(n) + a 2'-deoxyribonucleoside 5'-triphosphate = DNA(n+1) + diphosphate</text>
        <dbReference type="Rhea" id="RHEA:22508"/>
        <dbReference type="Rhea" id="RHEA-COMP:17339"/>
        <dbReference type="Rhea" id="RHEA-COMP:17340"/>
        <dbReference type="ChEBI" id="CHEBI:33019"/>
        <dbReference type="ChEBI" id="CHEBI:61560"/>
        <dbReference type="ChEBI" id="CHEBI:173112"/>
        <dbReference type="EC" id="2.7.7.7"/>
    </reaction>
</comment>
<keyword evidence="5" id="KW-0235">DNA replication</keyword>
<dbReference type="AlphaFoldDB" id="A0A368DL81"/>
<dbReference type="GO" id="GO:0009360">
    <property type="term" value="C:DNA polymerase III complex"/>
    <property type="evidence" value="ECO:0007669"/>
    <property type="project" value="InterPro"/>
</dbReference>
<dbReference type="PANTHER" id="PTHR34388:SF1">
    <property type="entry name" value="DNA POLYMERASE III SUBUNIT DELTA"/>
    <property type="match status" value="1"/>
</dbReference>
<dbReference type="Proteomes" id="UP000253570">
    <property type="component" value="Unassembled WGS sequence"/>
</dbReference>
<dbReference type="EC" id="2.7.7.7" evidence="1"/>
<keyword evidence="3 10" id="KW-0808">Transferase</keyword>
<dbReference type="InterPro" id="IPR027417">
    <property type="entry name" value="P-loop_NTPase"/>
</dbReference>
<dbReference type="InterPro" id="IPR005790">
    <property type="entry name" value="DNA_polIII_delta"/>
</dbReference>
<evidence type="ECO:0000256" key="6">
    <source>
        <dbReference type="ARBA" id="ARBA00022932"/>
    </source>
</evidence>
<comment type="similarity">
    <text evidence="7">Belongs to the DNA polymerase HolA subunit family.</text>
</comment>
<name>A0A368DL81_9PROT</name>
<evidence type="ECO:0000256" key="5">
    <source>
        <dbReference type="ARBA" id="ARBA00022705"/>
    </source>
</evidence>
<dbReference type="Gene3D" id="1.10.8.60">
    <property type="match status" value="1"/>
</dbReference>
<dbReference type="PANTHER" id="PTHR34388">
    <property type="entry name" value="DNA POLYMERASE III SUBUNIT DELTA"/>
    <property type="match status" value="1"/>
</dbReference>
<proteinExistence type="inferred from homology"/>
<evidence type="ECO:0000259" key="9">
    <source>
        <dbReference type="Pfam" id="PF06144"/>
    </source>
</evidence>
<evidence type="ECO:0000256" key="4">
    <source>
        <dbReference type="ARBA" id="ARBA00022695"/>
    </source>
</evidence>
<reference evidence="10 11" key="1">
    <citation type="journal article" date="2018" name="Microbiome">
        <title>Fine metagenomic profile of the Mediterranean stratified and mixed water columns revealed by assembly and recruitment.</title>
        <authorList>
            <person name="Haro-Moreno J.M."/>
            <person name="Lopez-Perez M."/>
            <person name="De La Torre J.R."/>
            <person name="Picazo A."/>
            <person name="Camacho A."/>
            <person name="Rodriguez-Valera F."/>
        </authorList>
    </citation>
    <scope>NUCLEOTIDE SEQUENCE [LARGE SCALE GENOMIC DNA]</scope>
    <source>
        <strain evidence="10">MED-G57</strain>
    </source>
</reference>
<keyword evidence="4 10" id="KW-0548">Nucleotidyltransferase</keyword>
<dbReference type="Gene3D" id="3.40.50.300">
    <property type="entry name" value="P-loop containing nucleotide triphosphate hydrolases"/>
    <property type="match status" value="1"/>
</dbReference>
<dbReference type="InterPro" id="IPR010372">
    <property type="entry name" value="DNA_pol3_delta_N"/>
</dbReference>
<evidence type="ECO:0000313" key="10">
    <source>
        <dbReference type="EMBL" id="RCL72597.1"/>
    </source>
</evidence>
<evidence type="ECO:0000256" key="8">
    <source>
        <dbReference type="ARBA" id="ARBA00049244"/>
    </source>
</evidence>
<gene>
    <name evidence="10" type="primary">holA</name>
    <name evidence="10" type="ORF">DBW71_05120</name>
</gene>
<dbReference type="GO" id="GO:0003887">
    <property type="term" value="F:DNA-directed DNA polymerase activity"/>
    <property type="evidence" value="ECO:0007669"/>
    <property type="project" value="UniProtKB-KW"/>
</dbReference>
<evidence type="ECO:0000256" key="3">
    <source>
        <dbReference type="ARBA" id="ARBA00022679"/>
    </source>
</evidence>
<evidence type="ECO:0000256" key="2">
    <source>
        <dbReference type="ARBA" id="ARBA00017703"/>
    </source>
</evidence>
<dbReference type="InterPro" id="IPR008921">
    <property type="entry name" value="DNA_pol3_clamp-load_cplx_C"/>
</dbReference>
<protein>
    <recommendedName>
        <fullName evidence="2">DNA polymerase III subunit delta</fullName>
        <ecNumber evidence="1">2.7.7.7</ecNumber>
    </recommendedName>
</protein>
<dbReference type="NCBIfam" id="TIGR01128">
    <property type="entry name" value="holA"/>
    <property type="match status" value="1"/>
</dbReference>
<feature type="domain" description="DNA polymerase III delta N-terminal" evidence="9">
    <location>
        <begin position="24"/>
        <end position="112"/>
    </location>
</feature>
<dbReference type="SUPFAM" id="SSF48019">
    <property type="entry name" value="post-AAA+ oligomerization domain-like"/>
    <property type="match status" value="1"/>
</dbReference>
<evidence type="ECO:0000313" key="11">
    <source>
        <dbReference type="Proteomes" id="UP000253570"/>
    </source>
</evidence>
<accession>A0A368DL81</accession>